<organism evidence="8 9">
    <name type="scientific">Echeneis naucrates</name>
    <name type="common">Live sharksucker</name>
    <dbReference type="NCBI Taxonomy" id="173247"/>
    <lineage>
        <taxon>Eukaryota</taxon>
        <taxon>Metazoa</taxon>
        <taxon>Chordata</taxon>
        <taxon>Craniata</taxon>
        <taxon>Vertebrata</taxon>
        <taxon>Euteleostomi</taxon>
        <taxon>Actinopterygii</taxon>
        <taxon>Neopterygii</taxon>
        <taxon>Teleostei</taxon>
        <taxon>Neoteleostei</taxon>
        <taxon>Acanthomorphata</taxon>
        <taxon>Carangaria</taxon>
        <taxon>Carangiformes</taxon>
        <taxon>Echeneidae</taxon>
        <taxon>Echeneis</taxon>
    </lineage>
</organism>
<dbReference type="GO" id="GO:1903037">
    <property type="term" value="P:regulation of leukocyte cell-cell adhesion"/>
    <property type="evidence" value="ECO:0007669"/>
    <property type="project" value="UniProtKB-ARBA"/>
</dbReference>
<dbReference type="AlphaFoldDB" id="A0A665T3C2"/>
<comment type="subcellular location">
    <subcellularLocation>
        <location evidence="1">Membrane</location>
    </subcellularLocation>
</comment>
<evidence type="ECO:0000256" key="4">
    <source>
        <dbReference type="ARBA" id="ARBA00023157"/>
    </source>
</evidence>
<dbReference type="GO" id="GO:0050852">
    <property type="term" value="P:T cell receptor signaling pathway"/>
    <property type="evidence" value="ECO:0007669"/>
    <property type="project" value="TreeGrafter"/>
</dbReference>
<evidence type="ECO:0000313" key="9">
    <source>
        <dbReference type="Proteomes" id="UP000472264"/>
    </source>
</evidence>
<evidence type="ECO:0000256" key="5">
    <source>
        <dbReference type="ARBA" id="ARBA00023180"/>
    </source>
</evidence>
<dbReference type="SMART" id="SM00408">
    <property type="entry name" value="IGc2"/>
    <property type="match status" value="1"/>
</dbReference>
<evidence type="ECO:0000256" key="2">
    <source>
        <dbReference type="ARBA" id="ARBA00022729"/>
    </source>
</evidence>
<proteinExistence type="predicted"/>
<dbReference type="InterPro" id="IPR036179">
    <property type="entry name" value="Ig-like_dom_sf"/>
</dbReference>
<dbReference type="SUPFAM" id="SSF48726">
    <property type="entry name" value="Immunoglobulin"/>
    <property type="match status" value="1"/>
</dbReference>
<evidence type="ECO:0000259" key="7">
    <source>
        <dbReference type="PROSITE" id="PS50835"/>
    </source>
</evidence>
<reference evidence="8" key="2">
    <citation type="submission" date="2025-08" db="UniProtKB">
        <authorList>
            <consortium name="Ensembl"/>
        </authorList>
    </citation>
    <scope>IDENTIFICATION</scope>
</reference>
<dbReference type="InterPro" id="IPR003599">
    <property type="entry name" value="Ig_sub"/>
</dbReference>
<accession>A0A665T3C2</accession>
<keyword evidence="5" id="KW-0325">Glycoprotein</keyword>
<dbReference type="InterPro" id="IPR050504">
    <property type="entry name" value="IgSF_BTN/MOG"/>
</dbReference>
<dbReference type="SMART" id="SM00409">
    <property type="entry name" value="IG"/>
    <property type="match status" value="1"/>
</dbReference>
<evidence type="ECO:0000256" key="6">
    <source>
        <dbReference type="ARBA" id="ARBA00023319"/>
    </source>
</evidence>
<feature type="domain" description="Ig-like" evidence="7">
    <location>
        <begin position="13"/>
        <end position="131"/>
    </location>
</feature>
<keyword evidence="6" id="KW-0393">Immunoglobulin domain</keyword>
<dbReference type="GO" id="GO:0009897">
    <property type="term" value="C:external side of plasma membrane"/>
    <property type="evidence" value="ECO:0007669"/>
    <property type="project" value="TreeGrafter"/>
</dbReference>
<evidence type="ECO:0000313" key="8">
    <source>
        <dbReference type="Ensembl" id="ENSENLP00000004605.1"/>
    </source>
</evidence>
<dbReference type="Pfam" id="PF07686">
    <property type="entry name" value="V-set"/>
    <property type="match status" value="1"/>
</dbReference>
<keyword evidence="4" id="KW-1015">Disulfide bond</keyword>
<dbReference type="GO" id="GO:0005102">
    <property type="term" value="F:signaling receptor binding"/>
    <property type="evidence" value="ECO:0007669"/>
    <property type="project" value="TreeGrafter"/>
</dbReference>
<dbReference type="PANTHER" id="PTHR24100">
    <property type="entry name" value="BUTYROPHILIN"/>
    <property type="match status" value="1"/>
</dbReference>
<keyword evidence="2" id="KW-0732">Signal</keyword>
<dbReference type="PROSITE" id="PS50835">
    <property type="entry name" value="IG_LIKE"/>
    <property type="match status" value="1"/>
</dbReference>
<reference evidence="8" key="3">
    <citation type="submission" date="2025-09" db="UniProtKB">
        <authorList>
            <consortium name="Ensembl"/>
        </authorList>
    </citation>
    <scope>IDENTIFICATION</scope>
</reference>
<dbReference type="Gene3D" id="2.60.40.10">
    <property type="entry name" value="Immunoglobulins"/>
    <property type="match status" value="1"/>
</dbReference>
<protein>
    <recommendedName>
        <fullName evidence="7">Ig-like domain-containing protein</fullName>
    </recommendedName>
</protein>
<keyword evidence="9" id="KW-1185">Reference proteome</keyword>
<dbReference type="InterPro" id="IPR003598">
    <property type="entry name" value="Ig_sub2"/>
</dbReference>
<evidence type="ECO:0000256" key="3">
    <source>
        <dbReference type="ARBA" id="ARBA00023136"/>
    </source>
</evidence>
<reference evidence="8" key="1">
    <citation type="submission" date="2021-04" db="EMBL/GenBank/DDBJ databases">
        <authorList>
            <consortium name="Wellcome Sanger Institute Data Sharing"/>
        </authorList>
    </citation>
    <scope>NUCLEOTIDE SEQUENCE [LARGE SCALE GENOMIC DNA]</scope>
</reference>
<sequence length="194" mass="21586">SVALVSSDEFLLNVLLTFPTNPVRVSAGEDVILNCEVEPPFNLTEKTVEWKYFNTSNDEFLVHVFRNERDDPSSQDDKFKNRTSLFHDQLKEGNLSLKLLSVNLNDEGNYTCIVKKLNGSDRRGQIQLFVSKITQLLTPSGPAFPTTLPKALTLSSALSSALSLSSSLLSLLQARCCIKNVNVSFSFFLTVNLH</sequence>
<name>A0A665T3C2_ECHNA</name>
<dbReference type="Proteomes" id="UP000472264">
    <property type="component" value="Chromosome 18"/>
</dbReference>
<keyword evidence="3" id="KW-0472">Membrane</keyword>
<evidence type="ECO:0000256" key="1">
    <source>
        <dbReference type="ARBA" id="ARBA00004370"/>
    </source>
</evidence>
<dbReference type="GO" id="GO:0001817">
    <property type="term" value="P:regulation of cytokine production"/>
    <property type="evidence" value="ECO:0007669"/>
    <property type="project" value="TreeGrafter"/>
</dbReference>
<dbReference type="GO" id="GO:0050863">
    <property type="term" value="P:regulation of T cell activation"/>
    <property type="evidence" value="ECO:0007669"/>
    <property type="project" value="UniProtKB-ARBA"/>
</dbReference>
<dbReference type="InterPro" id="IPR007110">
    <property type="entry name" value="Ig-like_dom"/>
</dbReference>
<dbReference type="InterPro" id="IPR013106">
    <property type="entry name" value="Ig_V-set"/>
</dbReference>
<dbReference type="PANTHER" id="PTHR24100:SF151">
    <property type="entry name" value="ICOS LIGAND"/>
    <property type="match status" value="1"/>
</dbReference>
<dbReference type="Ensembl" id="ENSENLT00000004860.1">
    <property type="protein sequence ID" value="ENSENLP00000004605.1"/>
    <property type="gene ID" value="ENSENLG00000002325.1"/>
</dbReference>
<dbReference type="FunFam" id="2.60.40.10:FF:000142">
    <property type="entry name" value="V-set domain-containing T-cell activation inhibitor 1"/>
    <property type="match status" value="1"/>
</dbReference>
<dbReference type="InParanoid" id="A0A665T3C2"/>
<dbReference type="InterPro" id="IPR013783">
    <property type="entry name" value="Ig-like_fold"/>
</dbReference>